<dbReference type="PROSITE" id="PS51419">
    <property type="entry name" value="RAB"/>
    <property type="match status" value="1"/>
</dbReference>
<sequence length="226" mass="25868">MEDAKRLVNAERHEQQRMTCILKEVMLKVLIVGDYGVGKTAVIRRYTEGKFSSNYKITIGADFSIKTIPWDTRTQINIQLWDIAGNEKLGFMSRVYYKYAVAAVVVFDISRISTFHSLHKWLKDIRDKVSLPDGLPIPIIILANKSDISEVSLPIDALNKVCRQFKVIKWYKTSAKNNTNIEDAMLCLISSAMKNKLRETQQESENLVLHESNKNFKENVGCCEGY</sequence>
<dbReference type="SMART" id="SM00175">
    <property type="entry name" value="RAB"/>
    <property type="match status" value="1"/>
</dbReference>
<evidence type="ECO:0008006" key="6">
    <source>
        <dbReference type="Google" id="ProtNLM"/>
    </source>
</evidence>
<dbReference type="SMART" id="SM00176">
    <property type="entry name" value="RAN"/>
    <property type="match status" value="1"/>
</dbReference>
<dbReference type="Gene3D" id="3.40.50.300">
    <property type="entry name" value="P-loop containing nucleotide triphosphate hydrolases"/>
    <property type="match status" value="1"/>
</dbReference>
<evidence type="ECO:0000256" key="3">
    <source>
        <dbReference type="ARBA" id="ARBA00023134"/>
    </source>
</evidence>
<dbReference type="SMART" id="SM00174">
    <property type="entry name" value="RHO"/>
    <property type="match status" value="1"/>
</dbReference>
<dbReference type="Pfam" id="PF00071">
    <property type="entry name" value="Ras"/>
    <property type="match status" value="1"/>
</dbReference>
<dbReference type="Proteomes" id="UP001359485">
    <property type="component" value="Unassembled WGS sequence"/>
</dbReference>
<dbReference type="PROSITE" id="PS51421">
    <property type="entry name" value="RAS"/>
    <property type="match status" value="1"/>
</dbReference>
<accession>A0ABR1BJT6</accession>
<comment type="similarity">
    <text evidence="1">Belongs to the small GTPase superfamily. Rab family.</text>
</comment>
<gene>
    <name evidence="4" type="ORF">RUM44_014005</name>
</gene>
<reference evidence="4 5" key="1">
    <citation type="submission" date="2023-09" db="EMBL/GenBank/DDBJ databases">
        <title>Genomes of two closely related lineages of the louse Polyplax serrata with different host specificities.</title>
        <authorList>
            <person name="Martinu J."/>
            <person name="Tarabai H."/>
            <person name="Stefka J."/>
            <person name="Hypsa V."/>
        </authorList>
    </citation>
    <scope>NUCLEOTIDE SEQUENCE [LARGE SCALE GENOMIC DNA]</scope>
    <source>
        <strain evidence="4">98ZLc_SE</strain>
    </source>
</reference>
<keyword evidence="3" id="KW-0342">GTP-binding</keyword>
<evidence type="ECO:0000256" key="2">
    <source>
        <dbReference type="ARBA" id="ARBA00022741"/>
    </source>
</evidence>
<name>A0ABR1BJT6_POLSC</name>
<dbReference type="InterPro" id="IPR001806">
    <property type="entry name" value="Small_GTPase"/>
</dbReference>
<dbReference type="PRINTS" id="PR00449">
    <property type="entry name" value="RASTRNSFRMNG"/>
</dbReference>
<protein>
    <recommendedName>
        <fullName evidence="6">Ras-related protein Rab</fullName>
    </recommendedName>
</protein>
<dbReference type="SMART" id="SM00173">
    <property type="entry name" value="RAS"/>
    <property type="match status" value="1"/>
</dbReference>
<dbReference type="InterPro" id="IPR005225">
    <property type="entry name" value="Small_GTP-bd"/>
</dbReference>
<proteinExistence type="inferred from homology"/>
<evidence type="ECO:0000256" key="1">
    <source>
        <dbReference type="ARBA" id="ARBA00006270"/>
    </source>
</evidence>
<organism evidence="4 5">
    <name type="scientific">Polyplax serrata</name>
    <name type="common">Common mouse louse</name>
    <dbReference type="NCBI Taxonomy" id="468196"/>
    <lineage>
        <taxon>Eukaryota</taxon>
        <taxon>Metazoa</taxon>
        <taxon>Ecdysozoa</taxon>
        <taxon>Arthropoda</taxon>
        <taxon>Hexapoda</taxon>
        <taxon>Insecta</taxon>
        <taxon>Pterygota</taxon>
        <taxon>Neoptera</taxon>
        <taxon>Paraneoptera</taxon>
        <taxon>Psocodea</taxon>
        <taxon>Troctomorpha</taxon>
        <taxon>Phthiraptera</taxon>
        <taxon>Anoplura</taxon>
        <taxon>Polyplacidae</taxon>
        <taxon>Polyplax</taxon>
    </lineage>
</organism>
<dbReference type="PANTHER" id="PTHR47981:SF39">
    <property type="entry name" value="RAS-RELATED PROTEIN RAB"/>
    <property type="match status" value="1"/>
</dbReference>
<dbReference type="EMBL" id="JAWJWF010000001">
    <property type="protein sequence ID" value="KAK6642282.1"/>
    <property type="molecule type" value="Genomic_DNA"/>
</dbReference>
<dbReference type="InterPro" id="IPR027417">
    <property type="entry name" value="P-loop_NTPase"/>
</dbReference>
<evidence type="ECO:0000313" key="4">
    <source>
        <dbReference type="EMBL" id="KAK6642282.1"/>
    </source>
</evidence>
<evidence type="ECO:0000313" key="5">
    <source>
        <dbReference type="Proteomes" id="UP001359485"/>
    </source>
</evidence>
<dbReference type="PANTHER" id="PTHR47981">
    <property type="entry name" value="RAB FAMILY"/>
    <property type="match status" value="1"/>
</dbReference>
<dbReference type="NCBIfam" id="TIGR00231">
    <property type="entry name" value="small_GTP"/>
    <property type="match status" value="1"/>
</dbReference>
<dbReference type="SUPFAM" id="SSF52540">
    <property type="entry name" value="P-loop containing nucleoside triphosphate hydrolases"/>
    <property type="match status" value="1"/>
</dbReference>
<keyword evidence="2" id="KW-0547">Nucleotide-binding</keyword>
<comment type="caution">
    <text evidence="4">The sequence shown here is derived from an EMBL/GenBank/DDBJ whole genome shotgun (WGS) entry which is preliminary data.</text>
</comment>
<keyword evidence="5" id="KW-1185">Reference proteome</keyword>